<dbReference type="Proteomes" id="UP000365807">
    <property type="component" value="Unassembled WGS sequence"/>
</dbReference>
<comment type="caution">
    <text evidence="2">The sequence shown here is derived from an EMBL/GenBank/DDBJ whole genome shotgun (WGS) entry which is preliminary data.</text>
</comment>
<evidence type="ECO:0000313" key="3">
    <source>
        <dbReference type="Proteomes" id="UP000365807"/>
    </source>
</evidence>
<proteinExistence type="predicted"/>
<evidence type="ECO:0008006" key="4">
    <source>
        <dbReference type="Google" id="ProtNLM"/>
    </source>
</evidence>
<protein>
    <recommendedName>
        <fullName evidence="4">TM2 domain-containing protein</fullName>
    </recommendedName>
</protein>
<accession>A0A691X1C9</accession>
<evidence type="ECO:0000256" key="1">
    <source>
        <dbReference type="SAM" id="Phobius"/>
    </source>
</evidence>
<reference evidence="2 3" key="1">
    <citation type="submission" date="2018-06" db="EMBL/GenBank/DDBJ databases">
        <authorList>
            <consortium name="NARMS: The National Antimicrobial Resistance Monitoring System"/>
        </authorList>
    </citation>
    <scope>NUCLEOTIDE SEQUENCE [LARGE SCALE GENOMIC DNA]</scope>
    <source>
        <strain evidence="2 3">FSIS11807978</strain>
    </source>
</reference>
<keyword evidence="1" id="KW-1133">Transmembrane helix</keyword>
<keyword evidence="1" id="KW-0472">Membrane</keyword>
<name>A0A691X1C9_CAMCO</name>
<organism evidence="2 3">
    <name type="scientific">Campylobacter coli</name>
    <dbReference type="NCBI Taxonomy" id="195"/>
    <lineage>
        <taxon>Bacteria</taxon>
        <taxon>Pseudomonadati</taxon>
        <taxon>Campylobacterota</taxon>
        <taxon>Epsilonproteobacteria</taxon>
        <taxon>Campylobacterales</taxon>
        <taxon>Campylobacteraceae</taxon>
        <taxon>Campylobacter</taxon>
    </lineage>
</organism>
<feature type="transmembrane region" description="Helical" evidence="1">
    <location>
        <begin position="68"/>
        <end position="87"/>
    </location>
</feature>
<keyword evidence="1" id="KW-0812">Transmembrane</keyword>
<sequence>MSHDTNFFLLYFKDKIPKDSLIFLKESLEKASEEQKEKLLFTKLKNPLYGLLFAFLLPGLDRIYNGNIILGILKIISAILVSIGLIIAEDKNDESTMLIFINLFFILSVWVILDYFLVWKDICQNNLKKFLKFYNETR</sequence>
<dbReference type="EMBL" id="AACGFG010000012">
    <property type="protein sequence ID" value="EAK4358823.1"/>
    <property type="molecule type" value="Genomic_DNA"/>
</dbReference>
<feature type="transmembrane region" description="Helical" evidence="1">
    <location>
        <begin position="99"/>
        <end position="119"/>
    </location>
</feature>
<gene>
    <name evidence="2" type="ORF">C6T04_07875</name>
</gene>
<dbReference type="AlphaFoldDB" id="A0A691X1C9"/>
<evidence type="ECO:0000313" key="2">
    <source>
        <dbReference type="EMBL" id="EAK4358823.1"/>
    </source>
</evidence>